<organism evidence="1 2">
    <name type="scientific">Thermodesulforhabdus norvegica</name>
    <dbReference type="NCBI Taxonomy" id="39841"/>
    <lineage>
        <taxon>Bacteria</taxon>
        <taxon>Pseudomonadati</taxon>
        <taxon>Thermodesulfobacteriota</taxon>
        <taxon>Syntrophobacteria</taxon>
        <taxon>Syntrophobacterales</taxon>
        <taxon>Thermodesulforhabdaceae</taxon>
        <taxon>Thermodesulforhabdus</taxon>
    </lineage>
</organism>
<dbReference type="GO" id="GO:0008168">
    <property type="term" value="F:methyltransferase activity"/>
    <property type="evidence" value="ECO:0007669"/>
    <property type="project" value="UniProtKB-KW"/>
</dbReference>
<keyword evidence="1" id="KW-0489">Methyltransferase</keyword>
<dbReference type="CDD" id="cd02440">
    <property type="entry name" value="AdoMet_MTases"/>
    <property type="match status" value="1"/>
</dbReference>
<accession>A0A1I4SWI3</accession>
<dbReference type="InterPro" id="IPR029063">
    <property type="entry name" value="SAM-dependent_MTases_sf"/>
</dbReference>
<dbReference type="AlphaFoldDB" id="A0A1I4SWI3"/>
<dbReference type="RefSeq" id="WP_093394209.1">
    <property type="nucleotide sequence ID" value="NZ_FOUU01000002.1"/>
</dbReference>
<protein>
    <submittedName>
        <fullName evidence="1">Protein-L-isoaspartate(D-aspartate) O-methyltransferase (PCMT)</fullName>
    </submittedName>
</protein>
<gene>
    <name evidence="1" type="ORF">SAMN05660836_01198</name>
</gene>
<evidence type="ECO:0000313" key="1">
    <source>
        <dbReference type="EMBL" id="SFM68673.1"/>
    </source>
</evidence>
<dbReference type="STRING" id="39841.SAMN05660836_01198"/>
<evidence type="ECO:0000313" key="2">
    <source>
        <dbReference type="Proteomes" id="UP000199611"/>
    </source>
</evidence>
<dbReference type="Pfam" id="PF01135">
    <property type="entry name" value="PCMT"/>
    <property type="match status" value="1"/>
</dbReference>
<dbReference type="Proteomes" id="UP000199611">
    <property type="component" value="Unassembled WGS sequence"/>
</dbReference>
<dbReference type="OrthoDB" id="5519094at2"/>
<dbReference type="EMBL" id="FOUU01000002">
    <property type="protein sequence ID" value="SFM68673.1"/>
    <property type="molecule type" value="Genomic_DNA"/>
</dbReference>
<proteinExistence type="predicted"/>
<reference evidence="1 2" key="1">
    <citation type="submission" date="2016-10" db="EMBL/GenBank/DDBJ databases">
        <authorList>
            <person name="de Groot N.N."/>
        </authorList>
    </citation>
    <scope>NUCLEOTIDE SEQUENCE [LARGE SCALE GENOMIC DNA]</scope>
    <source>
        <strain evidence="1 2">DSM 9990</strain>
    </source>
</reference>
<dbReference type="Gene3D" id="3.40.50.150">
    <property type="entry name" value="Vaccinia Virus protein VP39"/>
    <property type="match status" value="1"/>
</dbReference>
<dbReference type="GO" id="GO:0032259">
    <property type="term" value="P:methylation"/>
    <property type="evidence" value="ECO:0007669"/>
    <property type="project" value="UniProtKB-KW"/>
</dbReference>
<keyword evidence="2" id="KW-1185">Reference proteome</keyword>
<name>A0A1I4SWI3_9BACT</name>
<dbReference type="SUPFAM" id="SSF53335">
    <property type="entry name" value="S-adenosyl-L-methionine-dependent methyltransferases"/>
    <property type="match status" value="1"/>
</dbReference>
<keyword evidence="1" id="KW-0808">Transferase</keyword>
<sequence length="187" mass="21042">MIGPESRSVFQRIFRYYAGRYKKLFPGLKGPYGITEVGAWAASRPVYVFSFFKKLHLEKASLFIDLGCGDGIVVAVASLFTTAVGIERNFELAHHASLAFKTLGLKKASVICGDFLEQKIELADVLYIYPDKPVFGLFNRLKEKGWEGELWVYGPHLAPPKLLPTNRITLGKDTLTLYDFSNPSFRQ</sequence>